<reference evidence="1" key="2">
    <citation type="submission" date="2023-06" db="EMBL/GenBank/DDBJ databases">
        <authorList>
            <consortium name="Lawrence Berkeley National Laboratory"/>
            <person name="Haridas S."/>
            <person name="Hensen N."/>
            <person name="Bonometti L."/>
            <person name="Westerberg I."/>
            <person name="Brannstrom I.O."/>
            <person name="Guillou S."/>
            <person name="Cros-Aarteil S."/>
            <person name="Calhoun S."/>
            <person name="Kuo A."/>
            <person name="Mondo S."/>
            <person name="Pangilinan J."/>
            <person name="Riley R."/>
            <person name="LaButti K."/>
            <person name="Andreopoulos B."/>
            <person name="Lipzen A."/>
            <person name="Chen C."/>
            <person name="Yanf M."/>
            <person name="Daum C."/>
            <person name="Ng V."/>
            <person name="Clum A."/>
            <person name="Steindorff A."/>
            <person name="Ohm R."/>
            <person name="Martin F."/>
            <person name="Silar P."/>
            <person name="Natvig D."/>
            <person name="Lalanne C."/>
            <person name="Gautier V."/>
            <person name="Ament-velasquez S.L."/>
            <person name="Kruys A."/>
            <person name="Hutchinson M.I."/>
            <person name="Powell A.J."/>
            <person name="Barry K."/>
            <person name="Miller A.N."/>
            <person name="Grigoriev I.V."/>
            <person name="Debuchy R."/>
            <person name="Gladieux P."/>
            <person name="Thoren M.H."/>
            <person name="Johannesson H."/>
        </authorList>
    </citation>
    <scope>NUCLEOTIDE SEQUENCE</scope>
    <source>
        <strain evidence="1">CBS 232.78</strain>
    </source>
</reference>
<comment type="caution">
    <text evidence="1">The sequence shown here is derived from an EMBL/GenBank/DDBJ whole genome shotgun (WGS) entry which is preliminary data.</text>
</comment>
<keyword evidence="2" id="KW-1185">Reference proteome</keyword>
<evidence type="ECO:0000313" key="1">
    <source>
        <dbReference type="EMBL" id="KAK3381506.1"/>
    </source>
</evidence>
<organism evidence="1 2">
    <name type="scientific">Podospora didyma</name>
    <dbReference type="NCBI Taxonomy" id="330526"/>
    <lineage>
        <taxon>Eukaryota</taxon>
        <taxon>Fungi</taxon>
        <taxon>Dikarya</taxon>
        <taxon>Ascomycota</taxon>
        <taxon>Pezizomycotina</taxon>
        <taxon>Sordariomycetes</taxon>
        <taxon>Sordariomycetidae</taxon>
        <taxon>Sordariales</taxon>
        <taxon>Podosporaceae</taxon>
        <taxon>Podospora</taxon>
    </lineage>
</organism>
<dbReference type="EMBL" id="JAULSW010000005">
    <property type="protein sequence ID" value="KAK3381506.1"/>
    <property type="molecule type" value="Genomic_DNA"/>
</dbReference>
<accession>A0AAE0NHC4</accession>
<evidence type="ECO:0000313" key="2">
    <source>
        <dbReference type="Proteomes" id="UP001285441"/>
    </source>
</evidence>
<reference evidence="1" key="1">
    <citation type="journal article" date="2023" name="Mol. Phylogenet. Evol.">
        <title>Genome-scale phylogeny and comparative genomics of the fungal order Sordariales.</title>
        <authorList>
            <person name="Hensen N."/>
            <person name="Bonometti L."/>
            <person name="Westerberg I."/>
            <person name="Brannstrom I.O."/>
            <person name="Guillou S."/>
            <person name="Cros-Aarteil S."/>
            <person name="Calhoun S."/>
            <person name="Haridas S."/>
            <person name="Kuo A."/>
            <person name="Mondo S."/>
            <person name="Pangilinan J."/>
            <person name="Riley R."/>
            <person name="LaButti K."/>
            <person name="Andreopoulos B."/>
            <person name="Lipzen A."/>
            <person name="Chen C."/>
            <person name="Yan M."/>
            <person name="Daum C."/>
            <person name="Ng V."/>
            <person name="Clum A."/>
            <person name="Steindorff A."/>
            <person name="Ohm R.A."/>
            <person name="Martin F."/>
            <person name="Silar P."/>
            <person name="Natvig D.O."/>
            <person name="Lalanne C."/>
            <person name="Gautier V."/>
            <person name="Ament-Velasquez S.L."/>
            <person name="Kruys A."/>
            <person name="Hutchinson M.I."/>
            <person name="Powell A.J."/>
            <person name="Barry K."/>
            <person name="Miller A.N."/>
            <person name="Grigoriev I.V."/>
            <person name="Debuchy R."/>
            <person name="Gladieux P."/>
            <person name="Hiltunen Thoren M."/>
            <person name="Johannesson H."/>
        </authorList>
    </citation>
    <scope>NUCLEOTIDE SEQUENCE</scope>
    <source>
        <strain evidence="1">CBS 232.78</strain>
    </source>
</reference>
<dbReference type="Proteomes" id="UP001285441">
    <property type="component" value="Unassembled WGS sequence"/>
</dbReference>
<gene>
    <name evidence="1" type="ORF">B0H63DRAFT_206638</name>
</gene>
<protein>
    <submittedName>
        <fullName evidence="1">Uncharacterized protein</fullName>
    </submittedName>
</protein>
<proteinExistence type="predicted"/>
<sequence length="203" mass="21267">METPELAVDRCGVCVQPGRAEMPACFHTTTICRHRSPSPRALSHPPQSSPAHHPDTRTLVRTAFACQALIWVVGTVPGALHTRGCQLGRSSSRPGLLARAVGSISDCCSVQLVPTSPEGSCHSITAVQVANMGLSARALCLPRCHSGTPVFLATAVCLSDEAEPAQTSHAAVTATPVEPKRSIYYSLLLEVSALSHPGPTVCS</sequence>
<dbReference type="AlphaFoldDB" id="A0AAE0NHC4"/>
<name>A0AAE0NHC4_9PEZI</name>